<proteinExistence type="predicted"/>
<keyword evidence="2" id="KW-0732">Signal</keyword>
<dbReference type="AlphaFoldDB" id="A0A7S4STD2"/>
<feature type="chain" id="PRO_5030750868" evidence="2">
    <location>
        <begin position="18"/>
        <end position="126"/>
    </location>
</feature>
<accession>A0A7S4STD2</accession>
<feature type="region of interest" description="Disordered" evidence="1">
    <location>
        <begin position="40"/>
        <end position="70"/>
    </location>
</feature>
<gene>
    <name evidence="3" type="ORF">AMON00008_LOCUS56027</name>
</gene>
<feature type="compositionally biased region" description="Basic and acidic residues" evidence="1">
    <location>
        <begin position="59"/>
        <end position="70"/>
    </location>
</feature>
<feature type="compositionally biased region" description="Basic and acidic residues" evidence="1">
    <location>
        <begin position="41"/>
        <end position="51"/>
    </location>
</feature>
<feature type="signal peptide" evidence="2">
    <location>
        <begin position="1"/>
        <end position="17"/>
    </location>
</feature>
<name>A0A7S4STD2_9DINO</name>
<protein>
    <submittedName>
        <fullName evidence="3">Uncharacterized protein</fullName>
    </submittedName>
</protein>
<reference evidence="3" key="1">
    <citation type="submission" date="2021-01" db="EMBL/GenBank/DDBJ databases">
        <authorList>
            <person name="Corre E."/>
            <person name="Pelletier E."/>
            <person name="Niang G."/>
            <person name="Scheremetjew M."/>
            <person name="Finn R."/>
            <person name="Kale V."/>
            <person name="Holt S."/>
            <person name="Cochrane G."/>
            <person name="Meng A."/>
            <person name="Brown T."/>
            <person name="Cohen L."/>
        </authorList>
    </citation>
    <scope>NUCLEOTIDE SEQUENCE</scope>
    <source>
        <strain evidence="3">CCMP3105</strain>
    </source>
</reference>
<evidence type="ECO:0000256" key="2">
    <source>
        <dbReference type="SAM" id="SignalP"/>
    </source>
</evidence>
<organism evidence="3">
    <name type="scientific">Alexandrium monilatum</name>
    <dbReference type="NCBI Taxonomy" id="311494"/>
    <lineage>
        <taxon>Eukaryota</taxon>
        <taxon>Sar</taxon>
        <taxon>Alveolata</taxon>
        <taxon>Dinophyceae</taxon>
        <taxon>Gonyaulacales</taxon>
        <taxon>Pyrocystaceae</taxon>
        <taxon>Alexandrium</taxon>
    </lineage>
</organism>
<evidence type="ECO:0000256" key="1">
    <source>
        <dbReference type="SAM" id="MobiDB-lite"/>
    </source>
</evidence>
<sequence length="126" mass="13639">MVQAILAQAIWAQAIWAQCVQAGAALSVVQLSPRPGAMVPLREKGDLKKEAEEAEGGAAEEHHGLEEHGRPAEVRQCALTFFRQLRLVGYQSKNGGEEFLEVSGVGVAIFRVGDQTLMCERTASLH</sequence>
<evidence type="ECO:0000313" key="3">
    <source>
        <dbReference type="EMBL" id="CAE4655209.1"/>
    </source>
</evidence>
<dbReference type="EMBL" id="HBNR01078597">
    <property type="protein sequence ID" value="CAE4655209.1"/>
    <property type="molecule type" value="Transcribed_RNA"/>
</dbReference>